<dbReference type="InterPro" id="IPR004840">
    <property type="entry name" value="Amino_acid_permease_CS"/>
</dbReference>
<dbReference type="GO" id="GO:0016020">
    <property type="term" value="C:membrane"/>
    <property type="evidence" value="ECO:0007669"/>
    <property type="project" value="UniProtKB-SubCell"/>
</dbReference>
<feature type="transmembrane region" description="Helical" evidence="8">
    <location>
        <begin position="51"/>
        <end position="72"/>
    </location>
</feature>
<dbReference type="Proteomes" id="UP000629468">
    <property type="component" value="Unassembled WGS sequence"/>
</dbReference>
<dbReference type="PANTHER" id="PTHR43341">
    <property type="entry name" value="AMINO ACID PERMEASE"/>
    <property type="match status" value="1"/>
</dbReference>
<dbReference type="InterPro" id="IPR004841">
    <property type="entry name" value="AA-permease/SLC12A_dom"/>
</dbReference>
<sequence>MATYEPEIKYQSDSKSESGVVKDEEPTEVSTPPQVNGIDGKLHRELSARQVQMIAIAGTIGTGLFLGTGSSLAQGGPASILICYTIVGFIVYVTLLLLGELGTQYPVTGSFGHYCTRFFSPSYGFALTWNYWGGRAISLAGDLVSAQLIMSYWTEWNPWAVALLFWVFLVMINAIHVKAYGELEYWLSSLKIVAIVIFIIVGVIVNVGVNHEHRYIGGENWRLPGAPFVGGFGGFLSVFVTASFAYGSTESLGITAGETKNPSRNMPRVVKFVFWRVLIFYVLSILLIGLNVPYNYPNLSTRSAITSPFAIVFEEVGAVGAASFMNTVVLTSVVSAANHNIYAGTRVIYGLAVVKQAPRIFTWTTKNGIPIPALVLTSSVSMLCFGSSYIGNGLVWEWLKNLTGVSVQIAWLSIGITSWRFRKAWVRQGRPLEEMKFRAKWTWPWAPAFVVISVIVLILVQGWHSIYPNFVVVDFVSFYIELPIMAIMTLAWLFIKRRRNPDSLQTSRTKTFWYTDMPDLDTMDLHEDEYKEVEDDIIEDEKRAQRTKYGNFVFRVLWRSYYWVA</sequence>
<feature type="transmembrane region" description="Helical" evidence="8">
    <location>
        <begin position="78"/>
        <end position="98"/>
    </location>
</feature>
<feature type="transmembrane region" description="Helical" evidence="8">
    <location>
        <begin position="442"/>
        <end position="463"/>
    </location>
</feature>
<keyword evidence="2" id="KW-0813">Transport</keyword>
<feature type="region of interest" description="Disordered" evidence="7">
    <location>
        <begin position="1"/>
        <end position="36"/>
    </location>
</feature>
<evidence type="ECO:0000313" key="10">
    <source>
        <dbReference type="EMBL" id="KAF7768351.1"/>
    </source>
</evidence>
<accession>A0A8H7EZ69</accession>
<evidence type="ECO:0000256" key="7">
    <source>
        <dbReference type="SAM" id="MobiDB-lite"/>
    </source>
</evidence>
<evidence type="ECO:0000256" key="2">
    <source>
        <dbReference type="ARBA" id="ARBA00022448"/>
    </source>
</evidence>
<keyword evidence="4" id="KW-0029">Amino-acid transport</keyword>
<proteinExistence type="predicted"/>
<dbReference type="PROSITE" id="PS00218">
    <property type="entry name" value="AMINO_ACID_PERMEASE_1"/>
    <property type="match status" value="1"/>
</dbReference>
<evidence type="ECO:0000256" key="8">
    <source>
        <dbReference type="SAM" id="Phobius"/>
    </source>
</evidence>
<organism evidence="10 11">
    <name type="scientific">Agaricus bisporus var. burnettii</name>
    <dbReference type="NCBI Taxonomy" id="192524"/>
    <lineage>
        <taxon>Eukaryota</taxon>
        <taxon>Fungi</taxon>
        <taxon>Dikarya</taxon>
        <taxon>Basidiomycota</taxon>
        <taxon>Agaricomycotina</taxon>
        <taxon>Agaricomycetes</taxon>
        <taxon>Agaricomycetidae</taxon>
        <taxon>Agaricales</taxon>
        <taxon>Agaricineae</taxon>
        <taxon>Agaricaceae</taxon>
        <taxon>Agaricus</taxon>
    </lineage>
</organism>
<gene>
    <name evidence="10" type="ORF">Agabi119p4_7594</name>
</gene>
<evidence type="ECO:0000313" key="11">
    <source>
        <dbReference type="Proteomes" id="UP000629468"/>
    </source>
</evidence>
<dbReference type="PIRSF" id="PIRSF006060">
    <property type="entry name" value="AA_transporter"/>
    <property type="match status" value="1"/>
</dbReference>
<dbReference type="EMBL" id="JABXXO010000010">
    <property type="protein sequence ID" value="KAF7768351.1"/>
    <property type="molecule type" value="Genomic_DNA"/>
</dbReference>
<name>A0A8H7EZ69_AGABI</name>
<dbReference type="PANTHER" id="PTHR43341:SF3">
    <property type="entry name" value="AMINO-ACID PERMEASE PB1C11.02-RELATED"/>
    <property type="match status" value="1"/>
</dbReference>
<comment type="subcellular location">
    <subcellularLocation>
        <location evidence="1">Membrane</location>
        <topology evidence="1">Multi-pass membrane protein</topology>
    </subcellularLocation>
</comment>
<feature type="transmembrane region" description="Helical" evidence="8">
    <location>
        <begin position="159"/>
        <end position="179"/>
    </location>
</feature>
<evidence type="ECO:0000259" key="9">
    <source>
        <dbReference type="Pfam" id="PF00324"/>
    </source>
</evidence>
<feature type="transmembrane region" description="Helical" evidence="8">
    <location>
        <begin position="369"/>
        <end position="390"/>
    </location>
</feature>
<keyword evidence="3 8" id="KW-0812">Transmembrane</keyword>
<feature type="transmembrane region" description="Helical" evidence="8">
    <location>
        <begin position="185"/>
        <end position="209"/>
    </location>
</feature>
<keyword evidence="6 8" id="KW-0472">Membrane</keyword>
<feature type="domain" description="Amino acid permease/ SLC12A" evidence="9">
    <location>
        <begin position="51"/>
        <end position="502"/>
    </location>
</feature>
<dbReference type="GO" id="GO:0015171">
    <property type="term" value="F:amino acid transmembrane transporter activity"/>
    <property type="evidence" value="ECO:0007669"/>
    <property type="project" value="TreeGrafter"/>
</dbReference>
<feature type="compositionally biased region" description="Basic and acidic residues" evidence="7">
    <location>
        <begin position="1"/>
        <end position="24"/>
    </location>
</feature>
<dbReference type="Pfam" id="PF00324">
    <property type="entry name" value="AA_permease"/>
    <property type="match status" value="1"/>
</dbReference>
<keyword evidence="5 8" id="KW-1133">Transmembrane helix</keyword>
<feature type="transmembrane region" description="Helical" evidence="8">
    <location>
        <begin position="402"/>
        <end position="421"/>
    </location>
</feature>
<reference evidence="10 11" key="1">
    <citation type="journal article" name="Sci. Rep.">
        <title>Telomere-to-telomere assembled and centromere annotated genomes of the two main subspecies of the button mushroom Agaricus bisporus reveal especially polymorphic chromosome ends.</title>
        <authorList>
            <person name="Sonnenberg A.S.M."/>
            <person name="Sedaghat-Telgerd N."/>
            <person name="Lavrijssen B."/>
            <person name="Ohm R.A."/>
            <person name="Hendrickx P.M."/>
            <person name="Scholtmeijer K."/>
            <person name="Baars J.J.P."/>
            <person name="van Peer A."/>
        </authorList>
    </citation>
    <scope>NUCLEOTIDE SEQUENCE [LARGE SCALE GENOMIC DNA]</scope>
    <source>
        <strain evidence="10 11">H119_p4</strain>
    </source>
</reference>
<feature type="transmembrane region" description="Helical" evidence="8">
    <location>
        <begin position="273"/>
        <end position="292"/>
    </location>
</feature>
<evidence type="ECO:0000256" key="6">
    <source>
        <dbReference type="ARBA" id="ARBA00023136"/>
    </source>
</evidence>
<dbReference type="FunFam" id="1.20.1740.10:FF:000001">
    <property type="entry name" value="Amino acid permease"/>
    <property type="match status" value="1"/>
</dbReference>
<evidence type="ECO:0000256" key="4">
    <source>
        <dbReference type="ARBA" id="ARBA00022970"/>
    </source>
</evidence>
<evidence type="ECO:0000256" key="5">
    <source>
        <dbReference type="ARBA" id="ARBA00022989"/>
    </source>
</evidence>
<feature type="transmembrane region" description="Helical" evidence="8">
    <location>
        <begin position="475"/>
        <end position="495"/>
    </location>
</feature>
<dbReference type="InterPro" id="IPR050524">
    <property type="entry name" value="APC_YAT"/>
</dbReference>
<evidence type="ECO:0000256" key="3">
    <source>
        <dbReference type="ARBA" id="ARBA00022692"/>
    </source>
</evidence>
<dbReference type="AlphaFoldDB" id="A0A8H7EZ69"/>
<dbReference type="Gene3D" id="1.20.1740.10">
    <property type="entry name" value="Amino acid/polyamine transporter I"/>
    <property type="match status" value="1"/>
</dbReference>
<comment type="caution">
    <text evidence="10">The sequence shown here is derived from an EMBL/GenBank/DDBJ whole genome shotgun (WGS) entry which is preliminary data.</text>
</comment>
<feature type="transmembrane region" description="Helical" evidence="8">
    <location>
        <begin position="221"/>
        <end position="246"/>
    </location>
</feature>
<evidence type="ECO:0000256" key="1">
    <source>
        <dbReference type="ARBA" id="ARBA00004141"/>
    </source>
</evidence>
<protein>
    <recommendedName>
        <fullName evidence="9">Amino acid permease/ SLC12A domain-containing protein</fullName>
    </recommendedName>
</protein>